<keyword evidence="3" id="KW-0597">Phosphoprotein</keyword>
<evidence type="ECO:0000256" key="1">
    <source>
        <dbReference type="ARBA" id="ARBA00000085"/>
    </source>
</evidence>
<dbReference type="InterPro" id="IPR019734">
    <property type="entry name" value="TPR_rpt"/>
</dbReference>
<keyword evidence="4" id="KW-0808">Transferase</keyword>
<evidence type="ECO:0000256" key="9">
    <source>
        <dbReference type="SAM" id="Phobius"/>
    </source>
</evidence>
<dbReference type="InterPro" id="IPR011990">
    <property type="entry name" value="TPR-like_helical_dom_sf"/>
</dbReference>
<evidence type="ECO:0000256" key="6">
    <source>
        <dbReference type="ARBA" id="ARBA00023012"/>
    </source>
</evidence>
<dbReference type="InterPro" id="IPR003594">
    <property type="entry name" value="HATPase_dom"/>
</dbReference>
<dbReference type="EC" id="2.7.13.3" evidence="2"/>
<dbReference type="PRINTS" id="PR00344">
    <property type="entry name" value="BCTRLSENSOR"/>
</dbReference>
<dbReference type="SUPFAM" id="SSF48452">
    <property type="entry name" value="TPR-like"/>
    <property type="match status" value="1"/>
</dbReference>
<gene>
    <name evidence="12" type="ORF">DFQ06_0717</name>
</gene>
<dbReference type="SMART" id="SM00387">
    <property type="entry name" value="HATPase_c"/>
    <property type="match status" value="1"/>
</dbReference>
<organism evidence="12 13">
    <name type="scientific">Algibacter lectus</name>
    <dbReference type="NCBI Taxonomy" id="221126"/>
    <lineage>
        <taxon>Bacteria</taxon>
        <taxon>Pseudomonadati</taxon>
        <taxon>Bacteroidota</taxon>
        <taxon>Flavobacteriia</taxon>
        <taxon>Flavobacteriales</taxon>
        <taxon>Flavobacteriaceae</taxon>
        <taxon>Algibacter</taxon>
    </lineage>
</organism>
<keyword evidence="8" id="KW-0175">Coiled coil</keyword>
<dbReference type="PROSITE" id="PS50109">
    <property type="entry name" value="HIS_KIN"/>
    <property type="match status" value="1"/>
</dbReference>
<dbReference type="AlphaFoldDB" id="A0A4R8MDA7"/>
<dbReference type="InterPro" id="IPR036890">
    <property type="entry name" value="HATPase_C_sf"/>
</dbReference>
<dbReference type="EMBL" id="SORL01000007">
    <property type="protein sequence ID" value="TDY63823.1"/>
    <property type="molecule type" value="Genomic_DNA"/>
</dbReference>
<dbReference type="InterPro" id="IPR050736">
    <property type="entry name" value="Sensor_HK_Regulatory"/>
</dbReference>
<feature type="repeat" description="TPR" evidence="7">
    <location>
        <begin position="99"/>
        <end position="132"/>
    </location>
</feature>
<evidence type="ECO:0000313" key="12">
    <source>
        <dbReference type="EMBL" id="TDY63823.1"/>
    </source>
</evidence>
<comment type="caution">
    <text evidence="12">The sequence shown here is derived from an EMBL/GenBank/DDBJ whole genome shotgun (WGS) entry which is preliminary data.</text>
</comment>
<feature type="coiled-coil region" evidence="8">
    <location>
        <begin position="30"/>
        <end position="57"/>
    </location>
</feature>
<protein>
    <recommendedName>
        <fullName evidence="2">histidine kinase</fullName>
        <ecNumber evidence="2">2.7.13.3</ecNumber>
    </recommendedName>
</protein>
<evidence type="ECO:0000313" key="13">
    <source>
        <dbReference type="Proteomes" id="UP000294824"/>
    </source>
</evidence>
<feature type="transmembrane region" description="Helical" evidence="9">
    <location>
        <begin position="411"/>
        <end position="429"/>
    </location>
</feature>
<dbReference type="Pfam" id="PF02518">
    <property type="entry name" value="HATPase_c"/>
    <property type="match status" value="1"/>
</dbReference>
<evidence type="ECO:0000256" key="4">
    <source>
        <dbReference type="ARBA" id="ARBA00022679"/>
    </source>
</evidence>
<dbReference type="Gene3D" id="1.10.287.130">
    <property type="match status" value="1"/>
</dbReference>
<feature type="signal peptide" evidence="10">
    <location>
        <begin position="1"/>
        <end position="32"/>
    </location>
</feature>
<dbReference type="CDD" id="cd00075">
    <property type="entry name" value="HATPase"/>
    <property type="match status" value="1"/>
</dbReference>
<keyword evidence="5 12" id="KW-0418">Kinase</keyword>
<keyword evidence="10" id="KW-0732">Signal</keyword>
<keyword evidence="9" id="KW-1133">Transmembrane helix</keyword>
<keyword evidence="13" id="KW-1185">Reference proteome</keyword>
<dbReference type="InterPro" id="IPR004358">
    <property type="entry name" value="Sig_transdc_His_kin-like_C"/>
</dbReference>
<evidence type="ECO:0000256" key="5">
    <source>
        <dbReference type="ARBA" id="ARBA00022777"/>
    </source>
</evidence>
<reference evidence="12 13" key="1">
    <citation type="submission" date="2019-03" db="EMBL/GenBank/DDBJ databases">
        <title>Genomic Encyclopedia of Type Strains, Phase III (KMG-III): the genomes of soil and plant-associated and newly described type strains.</title>
        <authorList>
            <person name="Whitman W."/>
        </authorList>
    </citation>
    <scope>NUCLEOTIDE SEQUENCE [LARGE SCALE GENOMIC DNA]</scope>
    <source>
        <strain evidence="12 13">CECT 8301</strain>
    </source>
</reference>
<keyword evidence="9" id="KW-0472">Membrane</keyword>
<dbReference type="Pfam" id="PF13424">
    <property type="entry name" value="TPR_12"/>
    <property type="match status" value="2"/>
</dbReference>
<dbReference type="GO" id="GO:0000155">
    <property type="term" value="F:phosphorelay sensor kinase activity"/>
    <property type="evidence" value="ECO:0007669"/>
    <property type="project" value="InterPro"/>
</dbReference>
<comment type="catalytic activity">
    <reaction evidence="1">
        <text>ATP + protein L-histidine = ADP + protein N-phospho-L-histidine.</text>
        <dbReference type="EC" id="2.7.13.3"/>
    </reaction>
</comment>
<evidence type="ECO:0000256" key="8">
    <source>
        <dbReference type="SAM" id="Coils"/>
    </source>
</evidence>
<dbReference type="PROSITE" id="PS50005">
    <property type="entry name" value="TPR"/>
    <property type="match status" value="2"/>
</dbReference>
<accession>A0A4R8MDA7</accession>
<keyword evidence="6" id="KW-0902">Two-component regulatory system</keyword>
<keyword evidence="9" id="KW-0812">Transmembrane</keyword>
<feature type="coiled-coil region" evidence="8">
    <location>
        <begin position="433"/>
        <end position="460"/>
    </location>
</feature>
<evidence type="ECO:0000256" key="2">
    <source>
        <dbReference type="ARBA" id="ARBA00012438"/>
    </source>
</evidence>
<feature type="chain" id="PRO_5020729201" description="histidine kinase" evidence="10">
    <location>
        <begin position="33"/>
        <end position="688"/>
    </location>
</feature>
<feature type="repeat" description="TPR" evidence="7">
    <location>
        <begin position="179"/>
        <end position="212"/>
    </location>
</feature>
<proteinExistence type="predicted"/>
<evidence type="ECO:0000256" key="3">
    <source>
        <dbReference type="ARBA" id="ARBA00022553"/>
    </source>
</evidence>
<evidence type="ECO:0000256" key="7">
    <source>
        <dbReference type="PROSITE-ProRule" id="PRU00339"/>
    </source>
</evidence>
<dbReference type="InterPro" id="IPR003661">
    <property type="entry name" value="HisK_dim/P_dom"/>
</dbReference>
<dbReference type="SUPFAM" id="SSF47384">
    <property type="entry name" value="Homodimeric domain of signal transducing histidine kinase"/>
    <property type="match status" value="1"/>
</dbReference>
<evidence type="ECO:0000256" key="10">
    <source>
        <dbReference type="SAM" id="SignalP"/>
    </source>
</evidence>
<dbReference type="Proteomes" id="UP000294824">
    <property type="component" value="Unassembled WGS sequence"/>
</dbReference>
<dbReference type="SUPFAM" id="SSF55874">
    <property type="entry name" value="ATPase domain of HSP90 chaperone/DNA topoisomerase II/histidine kinase"/>
    <property type="match status" value="1"/>
</dbReference>
<dbReference type="CDD" id="cd00082">
    <property type="entry name" value="HisKA"/>
    <property type="match status" value="1"/>
</dbReference>
<feature type="domain" description="Histidine kinase" evidence="11">
    <location>
        <begin position="470"/>
        <end position="686"/>
    </location>
</feature>
<evidence type="ECO:0000259" key="11">
    <source>
        <dbReference type="PROSITE" id="PS50109"/>
    </source>
</evidence>
<dbReference type="InterPro" id="IPR036097">
    <property type="entry name" value="HisK_dim/P_sf"/>
</dbReference>
<dbReference type="PANTHER" id="PTHR43711">
    <property type="entry name" value="TWO-COMPONENT HISTIDINE KINASE"/>
    <property type="match status" value="1"/>
</dbReference>
<dbReference type="PANTHER" id="PTHR43711:SF1">
    <property type="entry name" value="HISTIDINE KINASE 1"/>
    <property type="match status" value="1"/>
</dbReference>
<name>A0A4R8MDA7_9FLAO</name>
<keyword evidence="7" id="KW-0802">TPR repeat</keyword>
<dbReference type="SMART" id="SM00028">
    <property type="entry name" value="TPR"/>
    <property type="match status" value="6"/>
</dbReference>
<dbReference type="Gene3D" id="3.30.565.10">
    <property type="entry name" value="Histidine kinase-like ATPase, C-terminal domain"/>
    <property type="match status" value="1"/>
</dbReference>
<dbReference type="Gene3D" id="1.25.40.10">
    <property type="entry name" value="Tetratricopeptide repeat domain"/>
    <property type="match status" value="3"/>
</dbReference>
<dbReference type="InterPro" id="IPR005467">
    <property type="entry name" value="His_kinase_dom"/>
</dbReference>
<dbReference type="Pfam" id="PF13181">
    <property type="entry name" value="TPR_8"/>
    <property type="match status" value="1"/>
</dbReference>
<sequence length="688" mass="78991">MQAYFNIHHFKFCSIFLWVIFTASGFSNSASAQEDIKKSLQQKIRKHKETNKSQRDTTYVNLLYQLGMQYAQYNLDSLLVISNESIKLSKSMRYPKGEAQGYIIEGLYYSNIGKQDRAISYFKKSVSLAIINSETNLLLESKIKLAAEYKYKEDYANALKHYLDAIEIAKIYNNEVYLSKCYLNISAIYRVQKEYEQTISFLSKSLEINEFSNDEVQVGKTLNNLTACYIEMGDLDSASTSIDRAISIFEKVKLDSWLAYAYELKGSIHTKKGQYNQALQWLSKSEKIHANIDKGRYKIPLYNNLAKTYLGLKDYDTAEDYALMALHLSKKLNTLEQRDLTLEVLYQIKKADDNFENALAYLEELKAISDTINKNNNIKELRILKSNLEFEQEKEQYISESQQKHTLQLSYTYFSILIILAFAIIIFILKKNNKTQNRLNEKLLENTEALKNNQTHLNEANNTKIRLFSIIAHDLKGPINSFKSLLDLFNNRELSKTEFMEFMPEIGKNIDSIAFTLNNLLTWGQSQMNGLSTKPDFISIKKLVDESFSLLSKQAEVKSIATINDIDNNVITWSDRDQIDVVIRNLISNAVKFTREHGTITVCAVEEDLFWKIQIKDNGVGMDTDAVTSVFTEKETEIAYGTLNEKGTGLGLRVCKEMVENNGGRIWVESEINQGSIFSFTLPKTKKV</sequence>